<feature type="non-terminal residue" evidence="2">
    <location>
        <position position="142"/>
    </location>
</feature>
<dbReference type="EMBL" id="CAJOAX010067388">
    <property type="protein sequence ID" value="CAF4361878.1"/>
    <property type="molecule type" value="Genomic_DNA"/>
</dbReference>
<reference evidence="2" key="1">
    <citation type="submission" date="2021-02" db="EMBL/GenBank/DDBJ databases">
        <authorList>
            <person name="Nowell W R."/>
        </authorList>
    </citation>
    <scope>NUCLEOTIDE SEQUENCE</scope>
</reference>
<dbReference type="Proteomes" id="UP000663823">
    <property type="component" value="Unassembled WGS sequence"/>
</dbReference>
<proteinExistence type="predicted"/>
<comment type="caution">
    <text evidence="2">The sequence shown here is derived from an EMBL/GenBank/DDBJ whole genome shotgun (WGS) entry which is preliminary data.</text>
</comment>
<organism evidence="2 3">
    <name type="scientific">Rotaria sordida</name>
    <dbReference type="NCBI Taxonomy" id="392033"/>
    <lineage>
        <taxon>Eukaryota</taxon>
        <taxon>Metazoa</taxon>
        <taxon>Spiralia</taxon>
        <taxon>Gnathifera</taxon>
        <taxon>Rotifera</taxon>
        <taxon>Eurotatoria</taxon>
        <taxon>Bdelloidea</taxon>
        <taxon>Philodinida</taxon>
        <taxon>Philodinidae</taxon>
        <taxon>Rotaria</taxon>
    </lineage>
</organism>
<sequence length="142" mass="16195">IESMFREENLSQKLSQLSATDKEQEDSDKSKPSTVKKRTTLTPSTTADNISKKMKSDKEESTSNLIPRYLSSNNKAFEQMINPILEKTTTSINIEYLREIAILIHQLECIDLDRLLWTTYLHSGTGTLKPQATTSTLFLWPL</sequence>
<feature type="compositionally biased region" description="Polar residues" evidence="1">
    <location>
        <begin position="40"/>
        <end position="49"/>
    </location>
</feature>
<accession>A0A820LRA6</accession>
<evidence type="ECO:0000313" key="2">
    <source>
        <dbReference type="EMBL" id="CAF4361878.1"/>
    </source>
</evidence>
<feature type="compositionally biased region" description="Basic and acidic residues" evidence="1">
    <location>
        <begin position="1"/>
        <end position="10"/>
    </location>
</feature>
<dbReference type="AlphaFoldDB" id="A0A820LRA6"/>
<feature type="region of interest" description="Disordered" evidence="1">
    <location>
        <begin position="1"/>
        <end position="65"/>
    </location>
</feature>
<name>A0A820LRA6_9BILA</name>
<protein>
    <submittedName>
        <fullName evidence="2">Uncharacterized protein</fullName>
    </submittedName>
</protein>
<feature type="non-terminal residue" evidence="2">
    <location>
        <position position="1"/>
    </location>
</feature>
<evidence type="ECO:0000256" key="1">
    <source>
        <dbReference type="SAM" id="MobiDB-lite"/>
    </source>
</evidence>
<evidence type="ECO:0000313" key="3">
    <source>
        <dbReference type="Proteomes" id="UP000663823"/>
    </source>
</evidence>
<gene>
    <name evidence="2" type="ORF">OTI717_LOCUS43875</name>
</gene>
<feature type="compositionally biased region" description="Basic and acidic residues" evidence="1">
    <location>
        <begin position="50"/>
        <end position="61"/>
    </location>
</feature>